<evidence type="ECO:0000256" key="1">
    <source>
        <dbReference type="SAM" id="MobiDB-lite"/>
    </source>
</evidence>
<gene>
    <name evidence="2" type="primary">64</name>
    <name evidence="2" type="ORF">PBI_CARCHARODON_64</name>
</gene>
<feature type="compositionally biased region" description="Gly residues" evidence="1">
    <location>
        <begin position="143"/>
        <end position="154"/>
    </location>
</feature>
<dbReference type="RefSeq" id="YP_009197189.1">
    <property type="nucleotide sequence ID" value="NC_028779.1"/>
</dbReference>
<dbReference type="KEGG" id="vg:26624308"/>
<name>A0A097EYS9_9CAUD</name>
<proteinExistence type="predicted"/>
<accession>A0A097EYS9</accession>
<evidence type="ECO:0000313" key="3">
    <source>
        <dbReference type="Proteomes" id="UP000029891"/>
    </source>
</evidence>
<dbReference type="EMBL" id="KM588359">
    <property type="protein sequence ID" value="AIT14572.1"/>
    <property type="molecule type" value="Genomic_DNA"/>
</dbReference>
<dbReference type="Proteomes" id="UP000029891">
    <property type="component" value="Segment"/>
</dbReference>
<evidence type="ECO:0000313" key="2">
    <source>
        <dbReference type="EMBL" id="AIT14572.1"/>
    </source>
</evidence>
<organism evidence="2 3">
    <name type="scientific">Mycobacterium phage Carcharodon</name>
    <dbReference type="NCBI Taxonomy" id="1555233"/>
    <lineage>
        <taxon>Viruses</taxon>
        <taxon>Duplodnaviria</taxon>
        <taxon>Heunggongvirae</taxon>
        <taxon>Uroviricota</taxon>
        <taxon>Caudoviricetes</taxon>
        <taxon>Nclasvirinae</taxon>
        <taxon>Charlievirus</taxon>
        <taxon>Charlievirus Pipsqueaks</taxon>
    </lineage>
</organism>
<feature type="region of interest" description="Disordered" evidence="1">
    <location>
        <begin position="94"/>
        <end position="166"/>
    </location>
</feature>
<dbReference type="GeneID" id="26624308"/>
<evidence type="ECO:0008006" key="4">
    <source>
        <dbReference type="Google" id="ProtNLM"/>
    </source>
</evidence>
<reference evidence="2 3" key="1">
    <citation type="submission" date="2014-09" db="EMBL/GenBank/DDBJ databases">
        <authorList>
            <person name="Brannan A.J."/>
            <person name="Lewis N."/>
            <person name="Sims A.D."/>
            <person name="Adams M.W."/>
            <person name="Blackwell H.A."/>
            <person name="Coleman M.K."/>
            <person name="Cook S.E."/>
            <person name="Gardner S.T."/>
            <person name="Katliarou V."/>
            <person name="Lyons V.J."/>
            <person name="Mann D.A."/>
            <person name="McCall D.F."/>
            <person name="McCurdy M.C."/>
            <person name="Murdock C.A."/>
            <person name="Phillips E.M."/>
            <person name="Pitts A.K."/>
            <person name="Policard D."/>
            <person name="Prince J.K."/>
            <person name="Threatt D."/>
            <person name="Serrano M.G."/>
            <person name="Buck G."/>
            <person name="Lee V."/>
            <person name="Wang Y."/>
            <person name="Carvalho R."/>
            <person name="Voegtly L."/>
            <person name="Shi R."/>
            <person name="Duckworth R."/>
            <person name="Johnson A."/>
            <person name="Loviza R."/>
            <person name="Walstead R."/>
            <person name="Shah Z."/>
            <person name="Kiflezghi M."/>
            <person name="Wade K."/>
            <person name="Anders K.R."/>
            <person name="Braun M.A."/>
            <person name="Delesalle V.A."/>
            <person name="Hughes L.E."/>
            <person name="Ware V.C."/>
            <person name="Bradley K.W."/>
            <person name="Barker L.P."/>
            <person name="Asai D.J."/>
            <person name="Bowman C.A."/>
            <person name="Russell D.A."/>
            <person name="Pope W.H."/>
            <person name="Jacobs-Sera D."/>
            <person name="Hendrix R.W."/>
            <person name="Hatfull G.F."/>
        </authorList>
    </citation>
    <scope>NUCLEOTIDE SEQUENCE [LARGE SCALE GENOMIC DNA]</scope>
</reference>
<protein>
    <recommendedName>
        <fullName evidence="4">Helix-turn-helix DNA binding domain protein</fullName>
    </recommendedName>
</protein>
<feature type="compositionally biased region" description="Basic and acidic residues" evidence="1">
    <location>
        <begin position="94"/>
        <end position="138"/>
    </location>
</feature>
<sequence length="297" mass="32722">MPRIRTIKPEFFRSPDTARVSFPVRIFYQALWCWADDFGIGETNIYGLLGFAFCDEDGFTAQDLRQFCADVAQHYGVIFYEVRGRHYYAIPSWRDHQKTESREDRRKYPPPDHPEAVPDLRFHPCADSAPDSRRETGAESRGTGAGTGEQGNRGTGEPPQPPRDEIAPAALPATRRTGAEIARARFTAIPAESSTLAKQIARSYSDSLDTPIDAKTLNEISAHLDRCLQAGQTPEAIAAGIQLWGQSDSFAPSQIPKYVTKAAAARSHRGVGRPTLKAVATHEVAEQLAAQLEAQKS</sequence>